<dbReference type="Proteomes" id="UP000078356">
    <property type="component" value="Unassembled WGS sequence"/>
</dbReference>
<evidence type="ECO:0000256" key="1">
    <source>
        <dbReference type="SAM" id="SignalP"/>
    </source>
</evidence>
<sequence length="233" mass="24973">MNTSARMIPVAAATMTLVLGLSACSVLPKTAPMVTYKLPDYHIAQAESTPRAVPGPGALRVYAPESSRVLDSERLFIAQPDGRLSAWQGVRWADPAPVLLRDRIVEAFMRDGRSTSVITDSTPMSADMELRSTLRAFQLEYRGTEAIAAVRVRLDVQLVDPAKRTAIASRRFEAIQATGSKREADVVSAFGVATDVLAGQIVEWAVQVGAARLRVAPESASNHAPTASAISTD</sequence>
<dbReference type="PROSITE" id="PS51257">
    <property type="entry name" value="PROKAR_LIPOPROTEIN"/>
    <property type="match status" value="1"/>
</dbReference>
<feature type="chain" id="PRO_5008091063" description="ABC-type transport auxiliary lipoprotein component domain-containing protein" evidence="1">
    <location>
        <begin position="24"/>
        <end position="233"/>
    </location>
</feature>
<feature type="domain" description="ABC-type transport auxiliary lipoprotein component" evidence="2">
    <location>
        <begin position="38"/>
        <end position="202"/>
    </location>
</feature>
<reference evidence="3 4" key="1">
    <citation type="submission" date="2016-04" db="EMBL/GenBank/DDBJ databases">
        <title>Draft Genome Sequences of Staphylococcus capitis Strain H36, S. capitis Strain H65, S. cohnii Strain H62, S. hominis Strain H69, Mycobacterium iranicum Strain H39, Plantibacter sp. Strain H53, Pseudomonas oryzihabitans Strain H72, and Microbacterium sp. Strain H83, isolated from residential settings.</title>
        <authorList>
            <person name="Lymperopoulou D."/>
            <person name="Adams R.I."/>
            <person name="Lindow S."/>
            <person name="Coil D.A."/>
            <person name="Jospin G."/>
            <person name="Eisen J.A."/>
        </authorList>
    </citation>
    <scope>NUCLEOTIDE SEQUENCE [LARGE SCALE GENOMIC DNA]</scope>
    <source>
        <strain evidence="3 4">H72</strain>
    </source>
</reference>
<keyword evidence="1" id="KW-0732">Signal</keyword>
<evidence type="ECO:0000313" key="4">
    <source>
        <dbReference type="Proteomes" id="UP000078356"/>
    </source>
</evidence>
<dbReference type="InterPro" id="IPR005586">
    <property type="entry name" value="ABC_trans_aux"/>
</dbReference>
<protein>
    <recommendedName>
        <fullName evidence="2">ABC-type transport auxiliary lipoprotein component domain-containing protein</fullName>
    </recommendedName>
</protein>
<organism evidence="3 4">
    <name type="scientific">Pseudomonas oryzihabitans</name>
    <dbReference type="NCBI Taxonomy" id="47885"/>
    <lineage>
        <taxon>Bacteria</taxon>
        <taxon>Pseudomonadati</taxon>
        <taxon>Pseudomonadota</taxon>
        <taxon>Gammaproteobacteria</taxon>
        <taxon>Pseudomonadales</taxon>
        <taxon>Pseudomonadaceae</taxon>
        <taxon>Pseudomonas</taxon>
    </lineage>
</organism>
<gene>
    <name evidence="3" type="ORF">A4V15_02095</name>
</gene>
<dbReference type="EMBL" id="LWCR01000012">
    <property type="protein sequence ID" value="OAN29753.1"/>
    <property type="molecule type" value="Genomic_DNA"/>
</dbReference>
<name>A0A178LG93_9PSED</name>
<feature type="signal peptide" evidence="1">
    <location>
        <begin position="1"/>
        <end position="23"/>
    </location>
</feature>
<dbReference type="OrthoDB" id="5795476at2"/>
<evidence type="ECO:0000259" key="2">
    <source>
        <dbReference type="Pfam" id="PF03886"/>
    </source>
</evidence>
<dbReference type="RefSeq" id="WP_016487834.1">
    <property type="nucleotide sequence ID" value="NZ_LWCR01000012.1"/>
</dbReference>
<proteinExistence type="predicted"/>
<accession>A0A178LG93</accession>
<dbReference type="SUPFAM" id="SSF159594">
    <property type="entry name" value="XCC0632-like"/>
    <property type="match status" value="1"/>
</dbReference>
<dbReference type="Pfam" id="PF03886">
    <property type="entry name" value="ABC_trans_aux"/>
    <property type="match status" value="1"/>
</dbReference>
<comment type="caution">
    <text evidence="3">The sequence shown here is derived from an EMBL/GenBank/DDBJ whole genome shotgun (WGS) entry which is preliminary data.</text>
</comment>
<dbReference type="AlphaFoldDB" id="A0A178LG93"/>
<dbReference type="Gene3D" id="3.40.50.10610">
    <property type="entry name" value="ABC-type transport auxiliary lipoprotein component"/>
    <property type="match status" value="1"/>
</dbReference>
<evidence type="ECO:0000313" key="3">
    <source>
        <dbReference type="EMBL" id="OAN29753.1"/>
    </source>
</evidence>